<gene>
    <name evidence="1" type="ORF">ACFO9K_18420</name>
</gene>
<evidence type="ECO:0008006" key="3">
    <source>
        <dbReference type="Google" id="ProtNLM"/>
    </source>
</evidence>
<dbReference type="GeneID" id="73046671"/>
<protein>
    <recommendedName>
        <fullName evidence="3">Small CPxCG-related zinc finger protein</fullName>
    </recommendedName>
</protein>
<keyword evidence="2" id="KW-1185">Reference proteome</keyword>
<dbReference type="EMBL" id="JBHSHT010000002">
    <property type="protein sequence ID" value="MFC4826233.1"/>
    <property type="molecule type" value="Genomic_DNA"/>
</dbReference>
<sequence>MGLFRDLGNKVEEFKQASEAAADEEASHECRNCGERFFADTETCSECGSTDVVPLEE</sequence>
<dbReference type="RefSeq" id="WP_254268149.1">
    <property type="nucleotide sequence ID" value="NZ_CP100400.1"/>
</dbReference>
<dbReference type="AlphaFoldDB" id="A0ABD5Q6C7"/>
<accession>A0ABD5Q6C7</accession>
<name>A0ABD5Q6C7_9EURY</name>
<organism evidence="1 2">
    <name type="scientific">Halorussus aquaticus</name>
    <dbReference type="NCBI Taxonomy" id="2953748"/>
    <lineage>
        <taxon>Archaea</taxon>
        <taxon>Methanobacteriati</taxon>
        <taxon>Methanobacteriota</taxon>
        <taxon>Stenosarchaea group</taxon>
        <taxon>Halobacteria</taxon>
        <taxon>Halobacteriales</taxon>
        <taxon>Haladaptataceae</taxon>
        <taxon>Halorussus</taxon>
    </lineage>
</organism>
<evidence type="ECO:0000313" key="2">
    <source>
        <dbReference type="Proteomes" id="UP001595945"/>
    </source>
</evidence>
<dbReference type="Proteomes" id="UP001595945">
    <property type="component" value="Unassembled WGS sequence"/>
</dbReference>
<proteinExistence type="predicted"/>
<reference evidence="1 2" key="1">
    <citation type="journal article" date="2019" name="Int. J. Syst. Evol. Microbiol.">
        <title>The Global Catalogue of Microorganisms (GCM) 10K type strain sequencing project: providing services to taxonomists for standard genome sequencing and annotation.</title>
        <authorList>
            <consortium name="The Broad Institute Genomics Platform"/>
            <consortium name="The Broad Institute Genome Sequencing Center for Infectious Disease"/>
            <person name="Wu L."/>
            <person name="Ma J."/>
        </authorList>
    </citation>
    <scope>NUCLEOTIDE SEQUENCE [LARGE SCALE GENOMIC DNA]</scope>
    <source>
        <strain evidence="1 2">XZYJ18</strain>
    </source>
</reference>
<comment type="caution">
    <text evidence="1">The sequence shown here is derived from an EMBL/GenBank/DDBJ whole genome shotgun (WGS) entry which is preliminary data.</text>
</comment>
<evidence type="ECO:0000313" key="1">
    <source>
        <dbReference type="EMBL" id="MFC4826233.1"/>
    </source>
</evidence>